<keyword evidence="5" id="KW-1185">Reference proteome</keyword>
<feature type="domain" description="Calcineurin-like phosphoesterase" evidence="2">
    <location>
        <begin position="346"/>
        <end position="524"/>
    </location>
</feature>
<evidence type="ECO:0000259" key="2">
    <source>
        <dbReference type="Pfam" id="PF00149"/>
    </source>
</evidence>
<organism evidence="4 5">
    <name type="scientific">Maribacter aquimaris</name>
    <dbReference type="NCBI Taxonomy" id="2737171"/>
    <lineage>
        <taxon>Bacteria</taxon>
        <taxon>Pseudomonadati</taxon>
        <taxon>Bacteroidota</taxon>
        <taxon>Flavobacteriia</taxon>
        <taxon>Flavobacteriales</taxon>
        <taxon>Flavobacteriaceae</taxon>
        <taxon>Maribacter</taxon>
    </lineage>
</organism>
<feature type="domain" description="Purple acid phosphatase N-terminal" evidence="3">
    <location>
        <begin position="239"/>
        <end position="336"/>
    </location>
</feature>
<dbReference type="EMBL" id="JABTCF010000001">
    <property type="protein sequence ID" value="MBD0776810.1"/>
    <property type="molecule type" value="Genomic_DNA"/>
</dbReference>
<dbReference type="Gene3D" id="3.60.21.10">
    <property type="match status" value="1"/>
</dbReference>
<accession>A0ABR7UYW1</accession>
<name>A0ABR7UYW1_9FLAO</name>
<gene>
    <name evidence="4" type="ORF">HPE56_03300</name>
</gene>
<reference evidence="4" key="1">
    <citation type="submission" date="2020-05" db="EMBL/GenBank/DDBJ databases">
        <title>The draft genome sequence of Maribacter sp. ANRC-HE7.</title>
        <authorList>
            <person name="Mu L."/>
        </authorList>
    </citation>
    <scope>NUCLEOTIDE SEQUENCE</scope>
    <source>
        <strain evidence="4">ANRC-HE7</strain>
    </source>
</reference>
<protein>
    <submittedName>
        <fullName evidence="4">Metallophosphoesterase family protein</fullName>
    </submittedName>
</protein>
<dbReference type="InterPro" id="IPR015914">
    <property type="entry name" value="PAPs_N"/>
</dbReference>
<evidence type="ECO:0000313" key="5">
    <source>
        <dbReference type="Proteomes" id="UP001166021"/>
    </source>
</evidence>
<dbReference type="Pfam" id="PF00149">
    <property type="entry name" value="Metallophos"/>
    <property type="match status" value="1"/>
</dbReference>
<keyword evidence="1" id="KW-0732">Signal</keyword>
<dbReference type="SUPFAM" id="SSF56300">
    <property type="entry name" value="Metallo-dependent phosphatases"/>
    <property type="match status" value="1"/>
</dbReference>
<dbReference type="PANTHER" id="PTHR45867:SF3">
    <property type="entry name" value="ACID PHOSPHATASE TYPE 7"/>
    <property type="match status" value="1"/>
</dbReference>
<dbReference type="InterPro" id="IPR029052">
    <property type="entry name" value="Metallo-depent_PP-like"/>
</dbReference>
<proteinExistence type="predicted"/>
<dbReference type="InterPro" id="IPR008963">
    <property type="entry name" value="Purple_acid_Pase-like_N"/>
</dbReference>
<dbReference type="Pfam" id="PF16656">
    <property type="entry name" value="Pur_ac_phosph_N"/>
    <property type="match status" value="1"/>
</dbReference>
<dbReference type="SUPFAM" id="SSF49363">
    <property type="entry name" value="Purple acid phosphatase, N-terminal domain"/>
    <property type="match status" value="1"/>
</dbReference>
<dbReference type="PROSITE" id="PS51257">
    <property type="entry name" value="PROKAR_LIPOPROTEIN"/>
    <property type="match status" value="1"/>
</dbReference>
<dbReference type="InterPro" id="IPR004843">
    <property type="entry name" value="Calcineurin-like_PHP"/>
</dbReference>
<dbReference type="RefSeq" id="WP_188242323.1">
    <property type="nucleotide sequence ID" value="NZ_JABTCF010000001.1"/>
</dbReference>
<evidence type="ECO:0000256" key="1">
    <source>
        <dbReference type="ARBA" id="ARBA00022729"/>
    </source>
</evidence>
<sequence>MTKSIFQESIVKRALLHVAVVFFVVSCSVDPKNKQHSGSTIKEVMDSVITRVYANVSPNEYPTIDDAFMLDFLTKDEKSVLATQYQYFKVNVPVTVSLMRNIDQKTIPFWLKESGFQKTKDQVKNEVYTYEIWQKDFEPGWVHLGIPGFDKHRPVYFITVGPKNISDELKITEAYPSEYSLETMKKGAFTYHDWSDLNITELPAELEGQVLFTTVRGRAREAHVEGAFRKTKFPSSNKPDQIVLTWSKDPTNSIDIQWRTDTSVKNGDVAYWKTGTNDTVFVQATTKSMEDRMLYNDRYIHRHTVHLNGLDHGSSYKYKVGSKEDDSWSKPYNFKTEADQTTDFSFIWFGDTHKDPKWAENLQKANLRHPEISFYSIAGDVVTTGLYRNEWDEFFGYEKEVFSQKPLMPVPGNHDRQDGLGAWMYYELFSLPENGPKEVHPESTYAFEYGNALFLMIDSTHPNEAQTVWIEEQLRNSKATWKFAMFHFPPYNFEEPYLDIQEAWCGIFDTYHVDMVMSGHIHYYMRSKPMNDGKVVDSFNKGTVYAVSIGTNGNHDEIGQEPYAEKRFKEGRYYQHMTIKNGILQYNTYNEAGEIVDSFEIKK</sequence>
<comment type="caution">
    <text evidence="4">The sequence shown here is derived from an EMBL/GenBank/DDBJ whole genome shotgun (WGS) entry which is preliminary data.</text>
</comment>
<dbReference type="Gene3D" id="2.60.40.380">
    <property type="entry name" value="Purple acid phosphatase-like, N-terminal"/>
    <property type="match status" value="1"/>
</dbReference>
<evidence type="ECO:0000259" key="3">
    <source>
        <dbReference type="Pfam" id="PF16656"/>
    </source>
</evidence>
<dbReference type="Proteomes" id="UP001166021">
    <property type="component" value="Unassembled WGS sequence"/>
</dbReference>
<dbReference type="PANTHER" id="PTHR45867">
    <property type="entry name" value="PURPLE ACID PHOSPHATASE"/>
    <property type="match status" value="1"/>
</dbReference>
<evidence type="ECO:0000313" key="4">
    <source>
        <dbReference type="EMBL" id="MBD0776810.1"/>
    </source>
</evidence>